<dbReference type="Proteomes" id="UP000009138">
    <property type="component" value="Unassembled WGS sequence"/>
</dbReference>
<accession>I1C5J5</accession>
<dbReference type="EMBL" id="CH476737">
    <property type="protein sequence ID" value="EIE83725.1"/>
    <property type="molecule type" value="Genomic_DNA"/>
</dbReference>
<name>I1C5J5_RHIO9</name>
<dbReference type="RefSeq" id="XP_067519121.1">
    <property type="nucleotide sequence ID" value="XM_067663020.1"/>
</dbReference>
<evidence type="ECO:0000313" key="1">
    <source>
        <dbReference type="EMBL" id="EIE83725.1"/>
    </source>
</evidence>
<reference evidence="1 2" key="1">
    <citation type="journal article" date="2009" name="PLoS Genet.">
        <title>Genomic analysis of the basal lineage fungus Rhizopus oryzae reveals a whole-genome duplication.</title>
        <authorList>
            <person name="Ma L.-J."/>
            <person name="Ibrahim A.S."/>
            <person name="Skory C."/>
            <person name="Grabherr M.G."/>
            <person name="Burger G."/>
            <person name="Butler M."/>
            <person name="Elias M."/>
            <person name="Idnurm A."/>
            <person name="Lang B.F."/>
            <person name="Sone T."/>
            <person name="Abe A."/>
            <person name="Calvo S.E."/>
            <person name="Corrochano L.M."/>
            <person name="Engels R."/>
            <person name="Fu J."/>
            <person name="Hansberg W."/>
            <person name="Kim J.-M."/>
            <person name="Kodira C.D."/>
            <person name="Koehrsen M.J."/>
            <person name="Liu B."/>
            <person name="Miranda-Saavedra D."/>
            <person name="O'Leary S."/>
            <person name="Ortiz-Castellanos L."/>
            <person name="Poulter R."/>
            <person name="Rodriguez-Romero J."/>
            <person name="Ruiz-Herrera J."/>
            <person name="Shen Y.-Q."/>
            <person name="Zeng Q."/>
            <person name="Galagan J."/>
            <person name="Birren B.W."/>
            <person name="Cuomo C.A."/>
            <person name="Wickes B.L."/>
        </authorList>
    </citation>
    <scope>NUCLEOTIDE SEQUENCE [LARGE SCALE GENOMIC DNA]</scope>
    <source>
        <strain evidence="2">RA 99-880 / ATCC MYA-4621 / FGSC 9543 / NRRL 43880</strain>
    </source>
</reference>
<sequence length="87" mass="9790">MVLEEAFPGLEVSISGSYKHIREKCALSLKQATKNTVEQDTTKTIQLRFDIVAQWKAAGVNYQSNCVFVDEAGSHTQMIRARAWSKE</sequence>
<organism evidence="1 2">
    <name type="scientific">Rhizopus delemar (strain RA 99-880 / ATCC MYA-4621 / FGSC 9543 / NRRL 43880)</name>
    <name type="common">Mucormycosis agent</name>
    <name type="synonym">Rhizopus arrhizus var. delemar</name>
    <dbReference type="NCBI Taxonomy" id="246409"/>
    <lineage>
        <taxon>Eukaryota</taxon>
        <taxon>Fungi</taxon>
        <taxon>Fungi incertae sedis</taxon>
        <taxon>Mucoromycota</taxon>
        <taxon>Mucoromycotina</taxon>
        <taxon>Mucoromycetes</taxon>
        <taxon>Mucorales</taxon>
        <taxon>Mucorineae</taxon>
        <taxon>Rhizopodaceae</taxon>
        <taxon>Rhizopus</taxon>
    </lineage>
</organism>
<dbReference type="OrthoDB" id="2217172at2759"/>
<dbReference type="AlphaFoldDB" id="I1C5J5"/>
<keyword evidence="2" id="KW-1185">Reference proteome</keyword>
<dbReference type="InParanoid" id="I1C5J5"/>
<protein>
    <submittedName>
        <fullName evidence="1">Uncharacterized protein</fullName>
    </submittedName>
</protein>
<proteinExistence type="predicted"/>
<dbReference type="VEuPathDB" id="FungiDB:RO3G_08430"/>
<gene>
    <name evidence="1" type="ORF">RO3G_08430</name>
</gene>
<dbReference type="STRING" id="246409.I1C5J5"/>
<evidence type="ECO:0000313" key="2">
    <source>
        <dbReference type="Proteomes" id="UP000009138"/>
    </source>
</evidence>
<dbReference type="GeneID" id="93615401"/>